<comment type="caution">
    <text evidence="1">The sequence shown here is derived from an EMBL/GenBank/DDBJ whole genome shotgun (WGS) entry which is preliminary data.</text>
</comment>
<protein>
    <submittedName>
        <fullName evidence="1">Uncharacterized protein</fullName>
    </submittedName>
</protein>
<accession>A0A0R3ME77</accession>
<dbReference type="AlphaFoldDB" id="A0A0R3ME77"/>
<reference evidence="1 2" key="1">
    <citation type="submission" date="2014-03" db="EMBL/GenBank/DDBJ databases">
        <title>Bradyrhizobium valentinum sp. nov., isolated from effective nodules of Lupinus mariae-josephae, a lupine endemic of basic-lime soils in Eastern Spain.</title>
        <authorList>
            <person name="Duran D."/>
            <person name="Rey L."/>
            <person name="Navarro A."/>
            <person name="Busquets A."/>
            <person name="Imperial J."/>
            <person name="Ruiz-Argueso T."/>
        </authorList>
    </citation>
    <scope>NUCLEOTIDE SEQUENCE [LARGE SCALE GENOMIC DNA]</scope>
    <source>
        <strain evidence="1 2">Ro19</strain>
    </source>
</reference>
<keyword evidence="2" id="KW-1185">Reference proteome</keyword>
<gene>
    <name evidence="1" type="ORF">CQ13_37010</name>
</gene>
<sequence>MALMLSEEPADINVAVAAKFTEPAGDIAPLKQKSWCGWRMTPIAERRAPCVRGPLAYAIIARA</sequence>
<evidence type="ECO:0000313" key="1">
    <source>
        <dbReference type="EMBL" id="KRR16181.1"/>
    </source>
</evidence>
<evidence type="ECO:0000313" key="2">
    <source>
        <dbReference type="Proteomes" id="UP000052023"/>
    </source>
</evidence>
<proteinExistence type="predicted"/>
<organism evidence="1 2">
    <name type="scientific">Bradyrhizobium retamae</name>
    <dbReference type="NCBI Taxonomy" id="1300035"/>
    <lineage>
        <taxon>Bacteria</taxon>
        <taxon>Pseudomonadati</taxon>
        <taxon>Pseudomonadota</taxon>
        <taxon>Alphaproteobacteria</taxon>
        <taxon>Hyphomicrobiales</taxon>
        <taxon>Nitrobacteraceae</taxon>
        <taxon>Bradyrhizobium</taxon>
    </lineage>
</organism>
<name>A0A0R3ME77_9BRAD</name>
<dbReference type="EMBL" id="LLYA01000221">
    <property type="protein sequence ID" value="KRR16181.1"/>
    <property type="molecule type" value="Genomic_DNA"/>
</dbReference>
<dbReference type="Proteomes" id="UP000052023">
    <property type="component" value="Unassembled WGS sequence"/>
</dbReference>